<name>A0A4Y7QBT7_9AGAM</name>
<proteinExistence type="inferred from homology"/>
<keyword evidence="6" id="KW-0256">Endoplasmic reticulum</keyword>
<comment type="subcellular location">
    <subcellularLocation>
        <location evidence="1">Endoplasmic reticulum membrane</location>
        <topology evidence="1">Single-pass membrane protein</topology>
    </subcellularLocation>
</comment>
<comment type="similarity">
    <text evidence="2">Belongs to the SRP receptor beta subunit family.</text>
</comment>
<dbReference type="AlphaFoldDB" id="A0A4Y7QBT7"/>
<dbReference type="SUPFAM" id="SSF52540">
    <property type="entry name" value="P-loop containing nucleoside triphosphate hydrolases"/>
    <property type="match status" value="1"/>
</dbReference>
<dbReference type="InterPro" id="IPR024156">
    <property type="entry name" value="Small_GTPase_ARF"/>
</dbReference>
<evidence type="ECO:0000256" key="2">
    <source>
        <dbReference type="ARBA" id="ARBA00005619"/>
    </source>
</evidence>
<evidence type="ECO:0000256" key="1">
    <source>
        <dbReference type="ARBA" id="ARBA00004389"/>
    </source>
</evidence>
<dbReference type="EMBL" id="ML170165">
    <property type="protein sequence ID" value="TDL24846.1"/>
    <property type="molecule type" value="Genomic_DNA"/>
</dbReference>
<evidence type="ECO:0000256" key="4">
    <source>
        <dbReference type="ARBA" id="ARBA00022692"/>
    </source>
</evidence>
<sequence length="288" mass="30557">MSSSSTTKVLVQSVTPEVLSVASPLPSKTVLIASFAVALLIIVVIAYVARRKSSAKGSAILLVGASDSGKTAILTTLVYNQTLQTHTSIQVNSAVLELPSTRRSLRIVDVPGHPRLRGEFKEYLGEAKAIAFVVDASTVARNGSAVAEHLHLVLHAIYSLPPTQTPPPLCILAHKTDLLTNTASTSTTTSSSQLAQSRVRTILERELEKRRASQAGGVGIEGLGAEGDGTEMGGLECRNAAGGFKFSEWEGGEIAFFGTSVPLEKSEKDEGLESDGLMPFREWLEDLS</sequence>
<accession>A0A4Y7QBT7</accession>
<evidence type="ECO:0000256" key="10">
    <source>
        <dbReference type="ARBA" id="ARBA00023170"/>
    </source>
</evidence>
<protein>
    <recommendedName>
        <fullName evidence="3">Signal recognition particle receptor subunit beta</fullName>
    </recommendedName>
</protein>
<evidence type="ECO:0000256" key="8">
    <source>
        <dbReference type="ARBA" id="ARBA00023134"/>
    </source>
</evidence>
<evidence type="ECO:0000256" key="7">
    <source>
        <dbReference type="ARBA" id="ARBA00022989"/>
    </source>
</evidence>
<dbReference type="GO" id="GO:0005525">
    <property type="term" value="F:GTP binding"/>
    <property type="evidence" value="ECO:0007669"/>
    <property type="project" value="UniProtKB-KW"/>
</dbReference>
<gene>
    <name evidence="12" type="ORF">BD410DRAFT_826801</name>
</gene>
<evidence type="ECO:0000313" key="13">
    <source>
        <dbReference type="Proteomes" id="UP000294933"/>
    </source>
</evidence>
<dbReference type="OrthoDB" id="41266at2759"/>
<evidence type="ECO:0000256" key="5">
    <source>
        <dbReference type="ARBA" id="ARBA00022741"/>
    </source>
</evidence>
<dbReference type="Gene3D" id="3.40.50.300">
    <property type="entry name" value="P-loop containing nucleotide triphosphate hydrolases"/>
    <property type="match status" value="1"/>
</dbReference>
<evidence type="ECO:0000256" key="6">
    <source>
        <dbReference type="ARBA" id="ARBA00022824"/>
    </source>
</evidence>
<dbReference type="Proteomes" id="UP000294933">
    <property type="component" value="Unassembled WGS sequence"/>
</dbReference>
<keyword evidence="13" id="KW-1185">Reference proteome</keyword>
<dbReference type="VEuPathDB" id="FungiDB:BD410DRAFT_826801"/>
<dbReference type="InterPro" id="IPR019009">
    <property type="entry name" value="SRP_receptor_beta_su"/>
</dbReference>
<dbReference type="Pfam" id="PF09439">
    <property type="entry name" value="SRPRB"/>
    <property type="match status" value="1"/>
</dbReference>
<keyword evidence="5" id="KW-0547">Nucleotide-binding</keyword>
<dbReference type="GO" id="GO:0005789">
    <property type="term" value="C:endoplasmic reticulum membrane"/>
    <property type="evidence" value="ECO:0007669"/>
    <property type="project" value="UniProtKB-SubCell"/>
</dbReference>
<dbReference type="PANTHER" id="PTHR11711">
    <property type="entry name" value="ADP RIBOSYLATION FACTOR-RELATED"/>
    <property type="match status" value="1"/>
</dbReference>
<dbReference type="GO" id="GO:0016787">
    <property type="term" value="F:hydrolase activity"/>
    <property type="evidence" value="ECO:0007669"/>
    <property type="project" value="UniProtKB-KW"/>
</dbReference>
<reference evidence="12 13" key="1">
    <citation type="submission" date="2018-06" db="EMBL/GenBank/DDBJ databases">
        <title>A transcriptomic atlas of mushroom development highlights an independent origin of complex multicellularity.</title>
        <authorList>
            <consortium name="DOE Joint Genome Institute"/>
            <person name="Krizsan K."/>
            <person name="Almasi E."/>
            <person name="Merenyi Z."/>
            <person name="Sahu N."/>
            <person name="Viragh M."/>
            <person name="Koszo T."/>
            <person name="Mondo S."/>
            <person name="Kiss B."/>
            <person name="Balint B."/>
            <person name="Kues U."/>
            <person name="Barry K."/>
            <person name="Hegedus J.C."/>
            <person name="Henrissat B."/>
            <person name="Johnson J."/>
            <person name="Lipzen A."/>
            <person name="Ohm R."/>
            <person name="Nagy I."/>
            <person name="Pangilinan J."/>
            <person name="Yan J."/>
            <person name="Xiong Y."/>
            <person name="Grigoriev I.V."/>
            <person name="Hibbett D.S."/>
            <person name="Nagy L.G."/>
        </authorList>
    </citation>
    <scope>NUCLEOTIDE SEQUENCE [LARGE SCALE GENOMIC DNA]</scope>
    <source>
        <strain evidence="12 13">SZMC22713</strain>
    </source>
</reference>
<keyword evidence="12" id="KW-0378">Hydrolase</keyword>
<keyword evidence="7 11" id="KW-1133">Transmembrane helix</keyword>
<keyword evidence="10" id="KW-0675">Receptor</keyword>
<organism evidence="12 13">
    <name type="scientific">Rickenella mellea</name>
    <dbReference type="NCBI Taxonomy" id="50990"/>
    <lineage>
        <taxon>Eukaryota</taxon>
        <taxon>Fungi</taxon>
        <taxon>Dikarya</taxon>
        <taxon>Basidiomycota</taxon>
        <taxon>Agaricomycotina</taxon>
        <taxon>Agaricomycetes</taxon>
        <taxon>Hymenochaetales</taxon>
        <taxon>Rickenellaceae</taxon>
        <taxon>Rickenella</taxon>
    </lineage>
</organism>
<keyword evidence="8" id="KW-0342">GTP-binding</keyword>
<dbReference type="InterPro" id="IPR027417">
    <property type="entry name" value="P-loop_NTPase"/>
</dbReference>
<dbReference type="STRING" id="50990.A0A4Y7QBT7"/>
<keyword evidence="9 11" id="KW-0472">Membrane</keyword>
<evidence type="ECO:0000256" key="11">
    <source>
        <dbReference type="SAM" id="Phobius"/>
    </source>
</evidence>
<evidence type="ECO:0000313" key="12">
    <source>
        <dbReference type="EMBL" id="TDL24846.1"/>
    </source>
</evidence>
<evidence type="ECO:0000256" key="9">
    <source>
        <dbReference type="ARBA" id="ARBA00023136"/>
    </source>
</evidence>
<evidence type="ECO:0000256" key="3">
    <source>
        <dbReference type="ARBA" id="ARBA00020256"/>
    </source>
</evidence>
<feature type="transmembrane region" description="Helical" evidence="11">
    <location>
        <begin position="30"/>
        <end position="49"/>
    </location>
</feature>
<keyword evidence="4 11" id="KW-0812">Transmembrane</keyword>